<feature type="compositionally biased region" description="Low complexity" evidence="2">
    <location>
        <begin position="219"/>
        <end position="231"/>
    </location>
</feature>
<dbReference type="Proteomes" id="UP000011087">
    <property type="component" value="Unassembled WGS sequence"/>
</dbReference>
<dbReference type="HOGENOM" id="CLU_060451_0_0_1"/>
<sequence length="390" mass="42307">MGRSARALGMAAAALGALGLLMIIAGLSHYGNRQRSTQLLQKAVMKKQIKLAKGQKLDQEYEVEGTMATNTDAAPESVPLSFELPVELPDHGEPAQPNVITIGPRPLKVPVCKECIEQEKKIKKLEHKLEKDNDKAKDIQEQQREMVDKYDRKMQTVIQKIKDRIFKKGQQYKEIVSHLKTKTGPEGPPGRPGIPGEDGAPGKPGNPGPQGPPGPKGIPGPKGRQGPQGPQGDEGMHGPAGPEGPPGDEGPQGPKGPPGPLGESVSRLCSAMEGKMYRGICFKGALLEENADNVPENCNAFTPDMRFTESDATALMSLFADRPTWDEINKNAYGGLCGNFKAFMSFEQHDAPVGVWLNQNSFIYNPSNFQRPRCQLYGDKTSMAVYACQL</sequence>
<protein>
    <submittedName>
        <fullName evidence="3 4">Uncharacterized protein</fullName>
    </submittedName>
</protein>
<feature type="region of interest" description="Disordered" evidence="2">
    <location>
        <begin position="178"/>
        <end position="265"/>
    </location>
</feature>
<dbReference type="PANTHER" id="PTHR24637">
    <property type="entry name" value="COLLAGEN"/>
    <property type="match status" value="1"/>
</dbReference>
<dbReference type="AlphaFoldDB" id="L1JNN5"/>
<reference evidence="4" key="3">
    <citation type="submission" date="2016-03" db="UniProtKB">
        <authorList>
            <consortium name="EnsemblProtists"/>
        </authorList>
    </citation>
    <scope>IDENTIFICATION</scope>
</reference>
<proteinExistence type="predicted"/>
<evidence type="ECO:0000256" key="2">
    <source>
        <dbReference type="SAM" id="MobiDB-lite"/>
    </source>
</evidence>
<evidence type="ECO:0000313" key="4">
    <source>
        <dbReference type="EnsemblProtists" id="EKX49884"/>
    </source>
</evidence>
<reference evidence="3 5" key="1">
    <citation type="journal article" date="2012" name="Nature">
        <title>Algal genomes reveal evolutionary mosaicism and the fate of nucleomorphs.</title>
        <authorList>
            <consortium name="DOE Joint Genome Institute"/>
            <person name="Curtis B.A."/>
            <person name="Tanifuji G."/>
            <person name="Burki F."/>
            <person name="Gruber A."/>
            <person name="Irimia M."/>
            <person name="Maruyama S."/>
            <person name="Arias M.C."/>
            <person name="Ball S.G."/>
            <person name="Gile G.H."/>
            <person name="Hirakawa Y."/>
            <person name="Hopkins J.F."/>
            <person name="Kuo A."/>
            <person name="Rensing S.A."/>
            <person name="Schmutz J."/>
            <person name="Symeonidi A."/>
            <person name="Elias M."/>
            <person name="Eveleigh R.J."/>
            <person name="Herman E.K."/>
            <person name="Klute M.J."/>
            <person name="Nakayama T."/>
            <person name="Obornik M."/>
            <person name="Reyes-Prieto A."/>
            <person name="Armbrust E.V."/>
            <person name="Aves S.J."/>
            <person name="Beiko R.G."/>
            <person name="Coutinho P."/>
            <person name="Dacks J.B."/>
            <person name="Durnford D.G."/>
            <person name="Fast N.M."/>
            <person name="Green B.R."/>
            <person name="Grisdale C.J."/>
            <person name="Hempel F."/>
            <person name="Henrissat B."/>
            <person name="Hoppner M.P."/>
            <person name="Ishida K."/>
            <person name="Kim E."/>
            <person name="Koreny L."/>
            <person name="Kroth P.G."/>
            <person name="Liu Y."/>
            <person name="Malik S.B."/>
            <person name="Maier U.G."/>
            <person name="McRose D."/>
            <person name="Mock T."/>
            <person name="Neilson J.A."/>
            <person name="Onodera N.T."/>
            <person name="Poole A.M."/>
            <person name="Pritham E.J."/>
            <person name="Richards T.A."/>
            <person name="Rocap G."/>
            <person name="Roy S.W."/>
            <person name="Sarai C."/>
            <person name="Schaack S."/>
            <person name="Shirato S."/>
            <person name="Slamovits C.H."/>
            <person name="Spencer D.F."/>
            <person name="Suzuki S."/>
            <person name="Worden A.Z."/>
            <person name="Zauner S."/>
            <person name="Barry K."/>
            <person name="Bell C."/>
            <person name="Bharti A.K."/>
            <person name="Crow J.A."/>
            <person name="Grimwood J."/>
            <person name="Kramer R."/>
            <person name="Lindquist E."/>
            <person name="Lucas S."/>
            <person name="Salamov A."/>
            <person name="McFadden G.I."/>
            <person name="Lane C.E."/>
            <person name="Keeling P.J."/>
            <person name="Gray M.W."/>
            <person name="Grigoriev I.V."/>
            <person name="Archibald J.M."/>
        </authorList>
    </citation>
    <scope>NUCLEOTIDE SEQUENCE</scope>
    <source>
        <strain evidence="3 5">CCMP2712</strain>
    </source>
</reference>
<gene>
    <name evidence="3" type="ORF">GUITHDRAFT_161965</name>
</gene>
<dbReference type="GeneID" id="17306567"/>
<dbReference type="RefSeq" id="XP_005836864.1">
    <property type="nucleotide sequence ID" value="XM_005836807.1"/>
</dbReference>
<keyword evidence="5" id="KW-1185">Reference proteome</keyword>
<dbReference type="PaxDb" id="55529-EKX49884"/>
<dbReference type="PANTHER" id="PTHR24637:SF428">
    <property type="entry name" value="SCAVENGER RECEPTOR CLASS A MEMBER 3"/>
    <property type="match status" value="1"/>
</dbReference>
<keyword evidence="1" id="KW-0175">Coiled coil</keyword>
<dbReference type="Pfam" id="PF01391">
    <property type="entry name" value="Collagen"/>
    <property type="match status" value="1"/>
</dbReference>
<evidence type="ECO:0000256" key="1">
    <source>
        <dbReference type="SAM" id="Coils"/>
    </source>
</evidence>
<evidence type="ECO:0000313" key="3">
    <source>
        <dbReference type="EMBL" id="EKX49884.1"/>
    </source>
</evidence>
<reference evidence="5" key="2">
    <citation type="submission" date="2012-11" db="EMBL/GenBank/DDBJ databases">
        <authorList>
            <person name="Kuo A."/>
            <person name="Curtis B.A."/>
            <person name="Tanifuji G."/>
            <person name="Burki F."/>
            <person name="Gruber A."/>
            <person name="Irimia M."/>
            <person name="Maruyama S."/>
            <person name="Arias M.C."/>
            <person name="Ball S.G."/>
            <person name="Gile G.H."/>
            <person name="Hirakawa Y."/>
            <person name="Hopkins J.F."/>
            <person name="Rensing S.A."/>
            <person name="Schmutz J."/>
            <person name="Symeonidi A."/>
            <person name="Elias M."/>
            <person name="Eveleigh R.J."/>
            <person name="Herman E.K."/>
            <person name="Klute M.J."/>
            <person name="Nakayama T."/>
            <person name="Obornik M."/>
            <person name="Reyes-Prieto A."/>
            <person name="Armbrust E.V."/>
            <person name="Aves S.J."/>
            <person name="Beiko R.G."/>
            <person name="Coutinho P."/>
            <person name="Dacks J.B."/>
            <person name="Durnford D.G."/>
            <person name="Fast N.M."/>
            <person name="Green B.R."/>
            <person name="Grisdale C."/>
            <person name="Hempe F."/>
            <person name="Henrissat B."/>
            <person name="Hoppner M.P."/>
            <person name="Ishida K.-I."/>
            <person name="Kim E."/>
            <person name="Koreny L."/>
            <person name="Kroth P.G."/>
            <person name="Liu Y."/>
            <person name="Malik S.-B."/>
            <person name="Maier U.G."/>
            <person name="McRose D."/>
            <person name="Mock T."/>
            <person name="Neilson J.A."/>
            <person name="Onodera N.T."/>
            <person name="Poole A.M."/>
            <person name="Pritham E.J."/>
            <person name="Richards T.A."/>
            <person name="Rocap G."/>
            <person name="Roy S.W."/>
            <person name="Sarai C."/>
            <person name="Schaack S."/>
            <person name="Shirato S."/>
            <person name="Slamovits C.H."/>
            <person name="Spencer D.F."/>
            <person name="Suzuki S."/>
            <person name="Worden A.Z."/>
            <person name="Zauner S."/>
            <person name="Barry K."/>
            <person name="Bell C."/>
            <person name="Bharti A.K."/>
            <person name="Crow J.A."/>
            <person name="Grimwood J."/>
            <person name="Kramer R."/>
            <person name="Lindquist E."/>
            <person name="Lucas S."/>
            <person name="Salamov A."/>
            <person name="McFadden G.I."/>
            <person name="Lane C.E."/>
            <person name="Keeling P.J."/>
            <person name="Gray M.W."/>
            <person name="Grigoriev I.V."/>
            <person name="Archibald J.M."/>
        </authorList>
    </citation>
    <scope>NUCLEOTIDE SEQUENCE</scope>
    <source>
        <strain evidence="5">CCMP2712</strain>
    </source>
</reference>
<accession>L1JNN5</accession>
<dbReference type="EMBL" id="JH992980">
    <property type="protein sequence ID" value="EKX49884.1"/>
    <property type="molecule type" value="Genomic_DNA"/>
</dbReference>
<dbReference type="eggNOG" id="KOG3544">
    <property type="taxonomic scope" value="Eukaryota"/>
</dbReference>
<dbReference type="EnsemblProtists" id="EKX49884">
    <property type="protein sequence ID" value="EKX49884"/>
    <property type="gene ID" value="GUITHDRAFT_161965"/>
</dbReference>
<feature type="coiled-coil region" evidence="1">
    <location>
        <begin position="115"/>
        <end position="142"/>
    </location>
</feature>
<feature type="compositionally biased region" description="Pro residues" evidence="2">
    <location>
        <begin position="204"/>
        <end position="218"/>
    </location>
</feature>
<dbReference type="KEGG" id="gtt:GUITHDRAFT_161965"/>
<organism evidence="3">
    <name type="scientific">Guillardia theta (strain CCMP2712)</name>
    <name type="common">Cryptophyte</name>
    <dbReference type="NCBI Taxonomy" id="905079"/>
    <lineage>
        <taxon>Eukaryota</taxon>
        <taxon>Cryptophyceae</taxon>
        <taxon>Pyrenomonadales</taxon>
        <taxon>Geminigeraceae</taxon>
        <taxon>Guillardia</taxon>
    </lineage>
</organism>
<dbReference type="InterPro" id="IPR008160">
    <property type="entry name" value="Collagen"/>
</dbReference>
<name>L1JNN5_GUITC</name>
<dbReference type="Gene3D" id="1.20.5.320">
    <property type="entry name" value="6-Phosphogluconate Dehydrogenase, domain 3"/>
    <property type="match status" value="1"/>
</dbReference>
<evidence type="ECO:0000313" key="5">
    <source>
        <dbReference type="Proteomes" id="UP000011087"/>
    </source>
</evidence>